<protein>
    <recommendedName>
        <fullName evidence="4">DUF3618 domain-containing protein</fullName>
    </recommendedName>
</protein>
<evidence type="ECO:0000313" key="2">
    <source>
        <dbReference type="EMBL" id="MFF3665485.1"/>
    </source>
</evidence>
<comment type="caution">
    <text evidence="2">The sequence shown here is derived from an EMBL/GenBank/DDBJ whole genome shotgun (WGS) entry which is preliminary data.</text>
</comment>
<keyword evidence="1" id="KW-1133">Transmembrane helix</keyword>
<accession>A0ABW6SKJ1</accession>
<dbReference type="RefSeq" id="WP_387409481.1">
    <property type="nucleotide sequence ID" value="NZ_JBIASD010000004.1"/>
</dbReference>
<evidence type="ECO:0000313" key="3">
    <source>
        <dbReference type="Proteomes" id="UP001602013"/>
    </source>
</evidence>
<reference evidence="2 3" key="1">
    <citation type="submission" date="2024-10" db="EMBL/GenBank/DDBJ databases">
        <title>The Natural Products Discovery Center: Release of the First 8490 Sequenced Strains for Exploring Actinobacteria Biosynthetic Diversity.</title>
        <authorList>
            <person name="Kalkreuter E."/>
            <person name="Kautsar S.A."/>
            <person name="Yang D."/>
            <person name="Bader C.D."/>
            <person name="Teijaro C.N."/>
            <person name="Fluegel L."/>
            <person name="Davis C.M."/>
            <person name="Simpson J.R."/>
            <person name="Lauterbach L."/>
            <person name="Steele A.D."/>
            <person name="Gui C."/>
            <person name="Meng S."/>
            <person name="Li G."/>
            <person name="Viehrig K."/>
            <person name="Ye F."/>
            <person name="Su P."/>
            <person name="Kiefer A.F."/>
            <person name="Nichols A."/>
            <person name="Cepeda A.J."/>
            <person name="Yan W."/>
            <person name="Fan B."/>
            <person name="Jiang Y."/>
            <person name="Adhikari A."/>
            <person name="Zheng C.-J."/>
            <person name="Schuster L."/>
            <person name="Cowan T.M."/>
            <person name="Smanski M.J."/>
            <person name="Chevrette M.G."/>
            <person name="De Carvalho L.P.S."/>
            <person name="Shen B."/>
        </authorList>
    </citation>
    <scope>NUCLEOTIDE SEQUENCE [LARGE SCALE GENOMIC DNA]</scope>
    <source>
        <strain evidence="2 3">NPDC002173</strain>
    </source>
</reference>
<proteinExistence type="predicted"/>
<keyword evidence="1" id="KW-0472">Membrane</keyword>
<dbReference type="Gene3D" id="1.20.5.2280">
    <property type="match status" value="1"/>
</dbReference>
<keyword evidence="3" id="KW-1185">Reference proteome</keyword>
<dbReference type="EMBL" id="JBIASD010000004">
    <property type="protein sequence ID" value="MFF3665485.1"/>
    <property type="molecule type" value="Genomic_DNA"/>
</dbReference>
<feature type="transmembrane region" description="Helical" evidence="1">
    <location>
        <begin position="67"/>
        <end position="89"/>
    </location>
</feature>
<evidence type="ECO:0000256" key="1">
    <source>
        <dbReference type="SAM" id="Phobius"/>
    </source>
</evidence>
<gene>
    <name evidence="2" type="ORF">ACFYXI_07805</name>
</gene>
<evidence type="ECO:0008006" key="4">
    <source>
        <dbReference type="Google" id="ProtNLM"/>
    </source>
</evidence>
<name>A0ABW6SKJ1_9ACTN</name>
<keyword evidence="1" id="KW-0812">Transmembrane</keyword>
<sequence length="92" mass="9812">MGTDPFDGVVTATQVYGKVVEVGEKVTQVDGKVDRLDEKVTGVVSRVDDHENRIRDLEADRWPHGKVTLLVAVAGLGVSIFGLIIGLIVKGG</sequence>
<organism evidence="2 3">
    <name type="scientific">Microtetraspora malaysiensis</name>
    <dbReference type="NCBI Taxonomy" id="161358"/>
    <lineage>
        <taxon>Bacteria</taxon>
        <taxon>Bacillati</taxon>
        <taxon>Actinomycetota</taxon>
        <taxon>Actinomycetes</taxon>
        <taxon>Streptosporangiales</taxon>
        <taxon>Streptosporangiaceae</taxon>
        <taxon>Microtetraspora</taxon>
    </lineage>
</organism>
<dbReference type="Proteomes" id="UP001602013">
    <property type="component" value="Unassembled WGS sequence"/>
</dbReference>